<keyword evidence="2" id="KW-1133">Transmembrane helix</keyword>
<dbReference type="Pfam" id="PF07790">
    <property type="entry name" value="Pilin_N"/>
    <property type="match status" value="1"/>
</dbReference>
<evidence type="ECO:0000313" key="4">
    <source>
        <dbReference type="EMBL" id="EMA04171.1"/>
    </source>
</evidence>
<feature type="region of interest" description="Disordered" evidence="1">
    <location>
        <begin position="143"/>
        <end position="203"/>
    </location>
</feature>
<dbReference type="InterPro" id="IPR012859">
    <property type="entry name" value="Pilin_N_archaeal"/>
</dbReference>
<dbReference type="Proteomes" id="UP000011553">
    <property type="component" value="Unassembled WGS sequence"/>
</dbReference>
<reference evidence="4 5" key="1">
    <citation type="journal article" date="2014" name="PLoS Genet.">
        <title>Phylogenetically driven sequencing of extremely halophilic archaea reveals strategies for static and dynamic osmo-response.</title>
        <authorList>
            <person name="Becker E.A."/>
            <person name="Seitzer P.M."/>
            <person name="Tritt A."/>
            <person name="Larsen D."/>
            <person name="Krusor M."/>
            <person name="Yao A.I."/>
            <person name="Wu D."/>
            <person name="Madern D."/>
            <person name="Eisen J.A."/>
            <person name="Darling A.E."/>
            <person name="Facciotti M.T."/>
        </authorList>
    </citation>
    <scope>NUCLEOTIDE SEQUENCE [LARGE SCALE GENOMIC DNA]</scope>
    <source>
        <strain evidence="4 5">ATCC 35960</strain>
    </source>
</reference>
<feature type="region of interest" description="Disordered" evidence="1">
    <location>
        <begin position="504"/>
        <end position="532"/>
    </location>
</feature>
<accession>M0J5D8</accession>
<proteinExistence type="predicted"/>
<sequence>MQVASRAQSETVGMVLLLGLVVVVVTVGGVAALAAVDDYRDDAPLVELDVTVDGSNLTLTHRAGDSLRAGDVAVVTRSEDTTTRYSLGADGDINRRATTSESQFGPGDSWRPTTPVGFDGTDPYLVLVVHEPSNTVIHRAERTLGAVTETPGPAPTPRPTTTTTSTATTTSTTATTTATTSTPPESTAINGMHVEDRTTDAGGAGYRVDYDVTAGPDFDRVRVTFENRDSSWATQTVTETNARGYATYDIGAGVGDRYRITVAALDADGNVLDSRTISDVADGDNPDGNTGLPESNDPAIRGAALIDLTQEGAAYELNYNVTNASNLSEIRVEFDNLDAPSTTAELSGTEPRGTIAGYSAYDGTEGDDYEATIRVFDEDGVLVDRRVISDVADGVDPAGNDDLTRASSPSFEGTIIDDLSMTQADYEASYNVTDRAEFGRVRLWISNEDASYAEGIYESTDPRNTIDDFAAEDNGGTFGMAYHIRLQLLDADGVVVDERIVTDDADWTDPSGNDGLSRAGSPALDSVSVSDNSQTNRNRVRYRVDYDVVGTGEFAEVEVYFRNRQQPQASGVVRSTATSENNLEYTETYGTGDTYDIEVRVVDDDGIVVDRYVLSDIAGDKNA</sequence>
<feature type="domain" description="Archaeal Type IV pilin N-terminal" evidence="3">
    <location>
        <begin position="7"/>
        <end position="80"/>
    </location>
</feature>
<dbReference type="RefSeq" id="WP_004969758.1">
    <property type="nucleotide sequence ID" value="NZ_AOLP01000012.1"/>
</dbReference>
<evidence type="ECO:0000256" key="1">
    <source>
        <dbReference type="SAM" id="MobiDB-lite"/>
    </source>
</evidence>
<dbReference type="AlphaFoldDB" id="M0J5D8"/>
<evidence type="ECO:0000313" key="5">
    <source>
        <dbReference type="Proteomes" id="UP000011553"/>
    </source>
</evidence>
<keyword evidence="2" id="KW-0472">Membrane</keyword>
<feature type="transmembrane region" description="Helical" evidence="2">
    <location>
        <begin position="12"/>
        <end position="36"/>
    </location>
</feature>
<organism evidence="4 5">
    <name type="scientific">Haloferax denitrificans ATCC 35960</name>
    <dbReference type="NCBI Taxonomy" id="662478"/>
    <lineage>
        <taxon>Archaea</taxon>
        <taxon>Methanobacteriati</taxon>
        <taxon>Methanobacteriota</taxon>
        <taxon>Stenosarchaea group</taxon>
        <taxon>Halobacteria</taxon>
        <taxon>Halobacteriales</taxon>
        <taxon>Haloferacaceae</taxon>
        <taxon>Haloferax</taxon>
    </lineage>
</organism>
<keyword evidence="2" id="KW-0812">Transmembrane</keyword>
<dbReference type="PATRIC" id="fig|662478.6.peg.2484"/>
<feature type="compositionally biased region" description="Low complexity" evidence="1">
    <location>
        <begin position="159"/>
        <end position="188"/>
    </location>
</feature>
<evidence type="ECO:0000259" key="3">
    <source>
        <dbReference type="Pfam" id="PF07790"/>
    </source>
</evidence>
<keyword evidence="5" id="KW-1185">Reference proteome</keyword>
<dbReference type="EMBL" id="AOLP01000012">
    <property type="protein sequence ID" value="EMA04171.1"/>
    <property type="molecule type" value="Genomic_DNA"/>
</dbReference>
<gene>
    <name evidence="4" type="ORF">C438_12703</name>
</gene>
<evidence type="ECO:0000256" key="2">
    <source>
        <dbReference type="SAM" id="Phobius"/>
    </source>
</evidence>
<comment type="caution">
    <text evidence="4">The sequence shown here is derived from an EMBL/GenBank/DDBJ whole genome shotgun (WGS) entry which is preliminary data.</text>
</comment>
<name>M0J5D8_9EURY</name>
<protein>
    <recommendedName>
        <fullName evidence="3">Archaeal Type IV pilin N-terminal domain-containing protein</fullName>
    </recommendedName>
</protein>